<dbReference type="PROSITE" id="PS50089">
    <property type="entry name" value="ZF_RING_2"/>
    <property type="match status" value="1"/>
</dbReference>
<keyword evidence="2" id="KW-0863">Zinc-finger</keyword>
<organism evidence="6">
    <name type="scientific">seawater metagenome</name>
    <dbReference type="NCBI Taxonomy" id="1561972"/>
    <lineage>
        <taxon>unclassified sequences</taxon>
        <taxon>metagenomes</taxon>
        <taxon>ecological metagenomes</taxon>
    </lineage>
</organism>
<evidence type="ECO:0000259" key="5">
    <source>
        <dbReference type="PROSITE" id="PS50089"/>
    </source>
</evidence>
<dbReference type="SUPFAM" id="SSF57850">
    <property type="entry name" value="RING/U-box"/>
    <property type="match status" value="1"/>
</dbReference>
<dbReference type="InterPro" id="IPR013083">
    <property type="entry name" value="Znf_RING/FYVE/PHD"/>
</dbReference>
<keyword evidence="4" id="KW-1133">Transmembrane helix</keyword>
<evidence type="ECO:0000256" key="1">
    <source>
        <dbReference type="ARBA" id="ARBA00022723"/>
    </source>
</evidence>
<reference evidence="6" key="1">
    <citation type="submission" date="2019-09" db="EMBL/GenBank/DDBJ databases">
        <authorList>
            <person name="Needham M D."/>
        </authorList>
    </citation>
    <scope>NUCLEOTIDE SEQUENCE</scope>
</reference>
<dbReference type="GO" id="GO:0012505">
    <property type="term" value="C:endomembrane system"/>
    <property type="evidence" value="ECO:0007669"/>
    <property type="project" value="TreeGrafter"/>
</dbReference>
<dbReference type="PANTHER" id="PTHR22763">
    <property type="entry name" value="RING ZINC FINGER PROTEIN"/>
    <property type="match status" value="1"/>
</dbReference>
<dbReference type="SMART" id="SM00184">
    <property type="entry name" value="RING"/>
    <property type="match status" value="1"/>
</dbReference>
<keyword evidence="3" id="KW-0862">Zinc</keyword>
<dbReference type="InterPro" id="IPR050731">
    <property type="entry name" value="HRD1_E3_ubiq-ligases"/>
</dbReference>
<keyword evidence="4" id="KW-0812">Transmembrane</keyword>
<accession>A0A5E8CKK8</accession>
<dbReference type="GO" id="GO:0043161">
    <property type="term" value="P:proteasome-mediated ubiquitin-dependent protein catabolic process"/>
    <property type="evidence" value="ECO:0007669"/>
    <property type="project" value="TreeGrafter"/>
</dbReference>
<dbReference type="GO" id="GO:0008270">
    <property type="term" value="F:zinc ion binding"/>
    <property type="evidence" value="ECO:0007669"/>
    <property type="project" value="UniProtKB-KW"/>
</dbReference>
<evidence type="ECO:0000256" key="3">
    <source>
        <dbReference type="ARBA" id="ARBA00022833"/>
    </source>
</evidence>
<keyword evidence="1" id="KW-0479">Metal-binding</keyword>
<dbReference type="InterPro" id="IPR001841">
    <property type="entry name" value="Znf_RING"/>
</dbReference>
<proteinExistence type="predicted"/>
<keyword evidence="4" id="KW-0472">Membrane</keyword>
<gene>
    <name evidence="6" type="ORF">CPAV1605_969</name>
</gene>
<feature type="transmembrane region" description="Helical" evidence="4">
    <location>
        <begin position="20"/>
        <end position="38"/>
    </location>
</feature>
<dbReference type="EMBL" id="CABVLZ010000004">
    <property type="protein sequence ID" value="VVU95244.1"/>
    <property type="molecule type" value="Genomic_DNA"/>
</dbReference>
<feature type="transmembrane region" description="Helical" evidence="4">
    <location>
        <begin position="50"/>
        <end position="68"/>
    </location>
</feature>
<dbReference type="Pfam" id="PF13639">
    <property type="entry name" value="zf-RING_2"/>
    <property type="match status" value="1"/>
</dbReference>
<evidence type="ECO:0000256" key="4">
    <source>
        <dbReference type="SAM" id="Phobius"/>
    </source>
</evidence>
<name>A0A5E8CKK8_9ZZZZ</name>
<protein>
    <submittedName>
        <fullName evidence="6">Ring finger domain</fullName>
    </submittedName>
</protein>
<dbReference type="GO" id="GO:0061630">
    <property type="term" value="F:ubiquitin protein ligase activity"/>
    <property type="evidence" value="ECO:0007669"/>
    <property type="project" value="TreeGrafter"/>
</dbReference>
<evidence type="ECO:0000256" key="2">
    <source>
        <dbReference type="ARBA" id="ARBA00022771"/>
    </source>
</evidence>
<evidence type="ECO:0000313" key="6">
    <source>
        <dbReference type="EMBL" id="VVU95244.1"/>
    </source>
</evidence>
<feature type="domain" description="RING-type" evidence="5">
    <location>
        <begin position="100"/>
        <end position="155"/>
    </location>
</feature>
<sequence length="166" mass="19370">MSYNTTDIHSTGSNSKNDLIGGLIVGCMMLFGFIILRYNIVSKMNTCFEYFRIFTFYICCYPCLYFYGKKKDAVKLHNKINKKPQRLPKDFKSKYQDCICPICMEDIIEDNGDIIEDNENNIILLKCNHIFHKKCLAPWLEHDQSVNPKNCPLCRDKIKISNVYAI</sequence>
<dbReference type="AlphaFoldDB" id="A0A5E8CKK8"/>
<dbReference type="Gene3D" id="3.30.40.10">
    <property type="entry name" value="Zinc/RING finger domain, C3HC4 (zinc finger)"/>
    <property type="match status" value="1"/>
</dbReference>